<sequence length="323" mass="35164">MTGATAEILSWDARDGGGFAGFAAEWRQRMGDRFAMPSFEEMTKARFRARAHAFRLHDVVFNRVDSTTVIQTAGFAASTDFVRLWIVRRGGWHVGDGQRTEHTVAAGQFLMSHGPMSHFASAPATSTQLLTVPAEALDGGVVTMLGPARLPEVRVLTAHASTVLAHADDLSATGLQAARSTLIELARAVIHRRLDDVEPRLAPALAAAARRLADGWLTRPDLSPEVLARELNVSVRTLQRAFAAEDQSVTGYVRARRLAQARAALTAPTPSGGPARISDVAARWQFADASHFSREFKRCYGITPREHRQGATRARREPPASRS</sequence>
<dbReference type="Pfam" id="PF12833">
    <property type="entry name" value="HTH_18"/>
    <property type="match status" value="1"/>
</dbReference>
<dbReference type="InterPro" id="IPR018060">
    <property type="entry name" value="HTH_AraC"/>
</dbReference>
<dbReference type="GO" id="GO:0043565">
    <property type="term" value="F:sequence-specific DNA binding"/>
    <property type="evidence" value="ECO:0007669"/>
    <property type="project" value="InterPro"/>
</dbReference>
<dbReference type="Gene3D" id="1.10.10.60">
    <property type="entry name" value="Homeodomain-like"/>
    <property type="match status" value="1"/>
</dbReference>
<dbReference type="AlphaFoldDB" id="A0A1I2HHW3"/>
<evidence type="ECO:0000256" key="1">
    <source>
        <dbReference type="ARBA" id="ARBA00023015"/>
    </source>
</evidence>
<dbReference type="STRING" id="35752.SAMN05421541_108182"/>
<dbReference type="InterPro" id="IPR020449">
    <property type="entry name" value="Tscrpt_reg_AraC-type_HTH"/>
</dbReference>
<keyword evidence="7" id="KW-1185">Reference proteome</keyword>
<keyword evidence="3" id="KW-0804">Transcription</keyword>
<gene>
    <name evidence="6" type="ORF">SAMN05421541_108182</name>
</gene>
<reference evidence="6 7" key="1">
    <citation type="submission" date="2016-10" db="EMBL/GenBank/DDBJ databases">
        <authorList>
            <person name="de Groot N.N."/>
        </authorList>
    </citation>
    <scope>NUCLEOTIDE SEQUENCE [LARGE SCALE GENOMIC DNA]</scope>
    <source>
        <strain evidence="6 7">DSM 43019</strain>
    </source>
</reference>
<keyword evidence="2 6" id="KW-0238">DNA-binding</keyword>
<feature type="region of interest" description="Disordered" evidence="4">
    <location>
        <begin position="303"/>
        <end position="323"/>
    </location>
</feature>
<dbReference type="EMBL" id="FONV01000008">
    <property type="protein sequence ID" value="SFF28890.1"/>
    <property type="molecule type" value="Genomic_DNA"/>
</dbReference>
<proteinExistence type="predicted"/>
<dbReference type="GO" id="GO:0003700">
    <property type="term" value="F:DNA-binding transcription factor activity"/>
    <property type="evidence" value="ECO:0007669"/>
    <property type="project" value="InterPro"/>
</dbReference>
<dbReference type="PROSITE" id="PS01124">
    <property type="entry name" value="HTH_ARAC_FAMILY_2"/>
    <property type="match status" value="1"/>
</dbReference>
<organism evidence="6 7">
    <name type="scientific">Actinoplanes philippinensis</name>
    <dbReference type="NCBI Taxonomy" id="35752"/>
    <lineage>
        <taxon>Bacteria</taxon>
        <taxon>Bacillati</taxon>
        <taxon>Actinomycetota</taxon>
        <taxon>Actinomycetes</taxon>
        <taxon>Micromonosporales</taxon>
        <taxon>Micromonosporaceae</taxon>
        <taxon>Actinoplanes</taxon>
    </lineage>
</organism>
<feature type="domain" description="HTH araC/xylS-type" evidence="5">
    <location>
        <begin position="207"/>
        <end position="310"/>
    </location>
</feature>
<evidence type="ECO:0000256" key="3">
    <source>
        <dbReference type="ARBA" id="ARBA00023163"/>
    </source>
</evidence>
<dbReference type="RefSeq" id="WP_203779679.1">
    <property type="nucleotide sequence ID" value="NZ_BOMT01000085.1"/>
</dbReference>
<evidence type="ECO:0000259" key="5">
    <source>
        <dbReference type="PROSITE" id="PS01124"/>
    </source>
</evidence>
<evidence type="ECO:0000256" key="2">
    <source>
        <dbReference type="ARBA" id="ARBA00023125"/>
    </source>
</evidence>
<keyword evidence="1" id="KW-0805">Transcription regulation</keyword>
<dbReference type="InterPro" id="IPR053142">
    <property type="entry name" value="PchR_regulatory_protein"/>
</dbReference>
<dbReference type="SMART" id="SM00342">
    <property type="entry name" value="HTH_ARAC"/>
    <property type="match status" value="1"/>
</dbReference>
<dbReference type="InterPro" id="IPR009057">
    <property type="entry name" value="Homeodomain-like_sf"/>
</dbReference>
<dbReference type="PANTHER" id="PTHR47893">
    <property type="entry name" value="REGULATORY PROTEIN PCHR"/>
    <property type="match status" value="1"/>
</dbReference>
<protein>
    <submittedName>
        <fullName evidence="6">AraC-type DNA-binding protein</fullName>
    </submittedName>
</protein>
<evidence type="ECO:0000256" key="4">
    <source>
        <dbReference type="SAM" id="MobiDB-lite"/>
    </source>
</evidence>
<evidence type="ECO:0000313" key="7">
    <source>
        <dbReference type="Proteomes" id="UP000199645"/>
    </source>
</evidence>
<evidence type="ECO:0000313" key="6">
    <source>
        <dbReference type="EMBL" id="SFF28890.1"/>
    </source>
</evidence>
<accession>A0A1I2HHW3</accession>
<dbReference type="SUPFAM" id="SSF46689">
    <property type="entry name" value="Homeodomain-like"/>
    <property type="match status" value="1"/>
</dbReference>
<dbReference type="Proteomes" id="UP000199645">
    <property type="component" value="Unassembled WGS sequence"/>
</dbReference>
<name>A0A1I2HHW3_9ACTN</name>
<dbReference type="PRINTS" id="PR00032">
    <property type="entry name" value="HTHARAC"/>
</dbReference>
<dbReference type="PANTHER" id="PTHR47893:SF1">
    <property type="entry name" value="REGULATORY PROTEIN PCHR"/>
    <property type="match status" value="1"/>
</dbReference>